<proteinExistence type="predicted"/>
<evidence type="ECO:0000259" key="1">
    <source>
        <dbReference type="Pfam" id="PF07995"/>
    </source>
</evidence>
<gene>
    <name evidence="2" type="ORF">DCG65_11695</name>
</gene>
<reference evidence="2 3" key="1">
    <citation type="journal article" date="2018" name="Nat. Biotechnol.">
        <title>A standardized bacterial taxonomy based on genome phylogeny substantially revises the tree of life.</title>
        <authorList>
            <person name="Parks D.H."/>
            <person name="Chuvochina M."/>
            <person name="Waite D.W."/>
            <person name="Rinke C."/>
            <person name="Skarshewski A."/>
            <person name="Chaumeil P.A."/>
            <person name="Hugenholtz P."/>
        </authorList>
    </citation>
    <scope>NUCLEOTIDE SEQUENCE [LARGE SCALE GENOMIC DNA]</scope>
    <source>
        <strain evidence="2">UBA8557</strain>
    </source>
</reference>
<dbReference type="InterPro" id="IPR011041">
    <property type="entry name" value="Quinoprot_gluc/sorb_DH_b-prop"/>
</dbReference>
<name>A0A3B9L2R4_9PROT</name>
<dbReference type="PANTHER" id="PTHR19328">
    <property type="entry name" value="HEDGEHOG-INTERACTING PROTEIN"/>
    <property type="match status" value="1"/>
</dbReference>
<comment type="caution">
    <text evidence="2">The sequence shown here is derived from an EMBL/GenBank/DDBJ whole genome shotgun (WGS) entry which is preliminary data.</text>
</comment>
<feature type="non-terminal residue" evidence="2">
    <location>
        <position position="1"/>
    </location>
</feature>
<dbReference type="Proteomes" id="UP000259173">
    <property type="component" value="Unassembled WGS sequence"/>
</dbReference>
<dbReference type="InterPro" id="IPR012938">
    <property type="entry name" value="Glc/Sorbosone_DH"/>
</dbReference>
<dbReference type="SUPFAM" id="SSF50952">
    <property type="entry name" value="Soluble quinoprotein glucose dehydrogenase"/>
    <property type="match status" value="1"/>
</dbReference>
<dbReference type="EMBL" id="DMBR01000355">
    <property type="protein sequence ID" value="HAE95218.1"/>
    <property type="molecule type" value="Genomic_DNA"/>
</dbReference>
<dbReference type="InterPro" id="IPR011042">
    <property type="entry name" value="6-blade_b-propeller_TolB-like"/>
</dbReference>
<feature type="domain" description="Glucose/Sorbosone dehydrogenase" evidence="1">
    <location>
        <begin position="3"/>
        <end position="194"/>
    </location>
</feature>
<dbReference type="Pfam" id="PF07995">
    <property type="entry name" value="GSDH"/>
    <property type="match status" value="1"/>
</dbReference>
<organism evidence="2 3">
    <name type="scientific">Hyphomonas atlantica</name>
    <dbReference type="NCBI Taxonomy" id="1280948"/>
    <lineage>
        <taxon>Bacteria</taxon>
        <taxon>Pseudomonadati</taxon>
        <taxon>Pseudomonadota</taxon>
        <taxon>Alphaproteobacteria</taxon>
        <taxon>Hyphomonadales</taxon>
        <taxon>Hyphomonadaceae</taxon>
        <taxon>Hyphomonas</taxon>
    </lineage>
</organism>
<sequence length="204" mass="22265">YMKDSQDPTNTHGKIVRINADGSIPADNPFADGENGKPSVYSYGHRNVQGLYYDPETDTLYETEHGPKGGDELNLVTPGTNYGWPKITYGVNYDGTIITNETEAEGMAQPMTYWVPSIAPSGLVMLTSDVYPGWKGDLFTGGMNGPAGLELTRIDMENGEVVGRESLFDGEYAIRDVVQGPDGHLYVATKDFDGIFRVDPVEAE</sequence>
<evidence type="ECO:0000313" key="2">
    <source>
        <dbReference type="EMBL" id="HAE95218.1"/>
    </source>
</evidence>
<dbReference type="PANTHER" id="PTHR19328:SF75">
    <property type="entry name" value="ALDOSE SUGAR DEHYDROGENASE YLII"/>
    <property type="match status" value="1"/>
</dbReference>
<protein>
    <submittedName>
        <fullName evidence="2">Sugar dehydrogenase</fullName>
    </submittedName>
</protein>
<dbReference type="Gene3D" id="2.120.10.30">
    <property type="entry name" value="TolB, C-terminal domain"/>
    <property type="match status" value="1"/>
</dbReference>
<evidence type="ECO:0000313" key="3">
    <source>
        <dbReference type="Proteomes" id="UP000259173"/>
    </source>
</evidence>
<dbReference type="AlphaFoldDB" id="A0A3B9L2R4"/>
<accession>A0A3B9L2R4</accession>